<proteinExistence type="predicted"/>
<reference evidence="1 2" key="1">
    <citation type="journal article" date="2012" name="Stand. Genomic Sci.">
        <title>Complete genome sequence of the melanogenic marine bacterium Marinomonas mediterranea type strain (MMB-1(T)).</title>
        <authorList>
            <person name="Lucas-Elio P."/>
            <person name="Goodwin L."/>
            <person name="Woyke T."/>
            <person name="Pitluck S."/>
            <person name="Nolan M."/>
            <person name="Kyrpides N.C."/>
            <person name="Detter J.C."/>
            <person name="Copeland A."/>
            <person name="Teshima H."/>
            <person name="Bruce D."/>
            <person name="Detter C."/>
            <person name="Tapia R."/>
            <person name="Han S."/>
            <person name="Land M.L."/>
            <person name="Ivanova N."/>
            <person name="Mikhailova N."/>
            <person name="Johnston A.W."/>
            <person name="Sanchez-Amat A."/>
        </authorList>
    </citation>
    <scope>NUCLEOTIDE SEQUENCE [LARGE SCALE GENOMIC DNA]</scope>
    <source>
        <strain evidence="2">ATCC 700492 / JCM 21426 / NBRC 103028 / MMB-1</strain>
    </source>
</reference>
<dbReference type="OrthoDB" id="6104120at2"/>
<dbReference type="Proteomes" id="UP000001062">
    <property type="component" value="Chromosome"/>
</dbReference>
<protein>
    <submittedName>
        <fullName evidence="1">Uncharacterized protein</fullName>
    </submittedName>
</protein>
<dbReference type="RefSeq" id="WP_013660972.1">
    <property type="nucleotide sequence ID" value="NC_015276.1"/>
</dbReference>
<dbReference type="STRING" id="717774.Marme_1811"/>
<dbReference type="HOGENOM" id="CLU_1803859_0_0_6"/>
<dbReference type="KEGG" id="mme:Marme_1811"/>
<name>F2K1D6_MARM1</name>
<sequence length="143" mass="16496">MSFAVFGASVEDAKKLAHKRLSKIEKDGMSTCLEKVGKWNPQKKLTISDRCIESVAKTGEIPQTLWVEAFQELVQVNMKSMKPKQVSPLYGAPERCYEFISLAKRFGALRMTIRQRVRCESSKKPGKFETKWEDFNPTQKRRH</sequence>
<organism evidence="1 2">
    <name type="scientific">Marinomonas mediterranea (strain ATCC 700492 / JCM 21426 / NBRC 103028 / MMB-1)</name>
    <dbReference type="NCBI Taxonomy" id="717774"/>
    <lineage>
        <taxon>Bacteria</taxon>
        <taxon>Pseudomonadati</taxon>
        <taxon>Pseudomonadota</taxon>
        <taxon>Gammaproteobacteria</taxon>
        <taxon>Oceanospirillales</taxon>
        <taxon>Oceanospirillaceae</taxon>
        <taxon>Marinomonas</taxon>
    </lineage>
</organism>
<evidence type="ECO:0000313" key="2">
    <source>
        <dbReference type="Proteomes" id="UP000001062"/>
    </source>
</evidence>
<dbReference type="AlphaFoldDB" id="F2K1D6"/>
<keyword evidence="2" id="KW-1185">Reference proteome</keyword>
<gene>
    <name evidence="1" type="ordered locus">Marme_1811</name>
</gene>
<dbReference type="PATRIC" id="fig|717774.3.peg.1868"/>
<dbReference type="EMBL" id="CP002583">
    <property type="protein sequence ID" value="ADZ91067.1"/>
    <property type="molecule type" value="Genomic_DNA"/>
</dbReference>
<evidence type="ECO:0000313" key="1">
    <source>
        <dbReference type="EMBL" id="ADZ91067.1"/>
    </source>
</evidence>
<accession>F2K1D6</accession>